<keyword evidence="2" id="KW-1185">Reference proteome</keyword>
<protein>
    <submittedName>
        <fullName evidence="1">Non-specific phospholipase C1</fullName>
    </submittedName>
</protein>
<dbReference type="AlphaFoldDB" id="A0A371GF47"/>
<accession>A0A371GF47</accession>
<dbReference type="STRING" id="157652.A0A371GF47"/>
<evidence type="ECO:0000313" key="1">
    <source>
        <dbReference type="EMBL" id="RDX88913.1"/>
    </source>
</evidence>
<gene>
    <name evidence="1" type="primary">NPC1</name>
    <name evidence="1" type="ORF">CR513_29424</name>
</gene>
<sequence length="79" mass="9255">MSNVREDLVHGFPQKTIFDSLNENDLTFSTTRTSPPPFSSRARVLQFDGFWPTMTTPRTMLRRGQMFTKEVYEVLRKNP</sequence>
<dbReference type="EMBL" id="QJKJ01005809">
    <property type="protein sequence ID" value="RDX88913.1"/>
    <property type="molecule type" value="Genomic_DNA"/>
</dbReference>
<feature type="non-terminal residue" evidence="1">
    <location>
        <position position="1"/>
    </location>
</feature>
<evidence type="ECO:0000313" key="2">
    <source>
        <dbReference type="Proteomes" id="UP000257109"/>
    </source>
</evidence>
<reference evidence="1" key="1">
    <citation type="submission" date="2018-05" db="EMBL/GenBank/DDBJ databases">
        <title>Draft genome of Mucuna pruriens seed.</title>
        <authorList>
            <person name="Nnadi N.E."/>
            <person name="Vos R."/>
            <person name="Hasami M.H."/>
            <person name="Devisetty U.K."/>
            <person name="Aguiy J.C."/>
        </authorList>
    </citation>
    <scope>NUCLEOTIDE SEQUENCE [LARGE SCALE GENOMIC DNA]</scope>
    <source>
        <strain evidence="1">JCA_2017</strain>
    </source>
</reference>
<name>A0A371GF47_MUCPR</name>
<proteinExistence type="predicted"/>
<organism evidence="1 2">
    <name type="scientific">Mucuna pruriens</name>
    <name type="common">Velvet bean</name>
    <name type="synonym">Dolichos pruriens</name>
    <dbReference type="NCBI Taxonomy" id="157652"/>
    <lineage>
        <taxon>Eukaryota</taxon>
        <taxon>Viridiplantae</taxon>
        <taxon>Streptophyta</taxon>
        <taxon>Embryophyta</taxon>
        <taxon>Tracheophyta</taxon>
        <taxon>Spermatophyta</taxon>
        <taxon>Magnoliopsida</taxon>
        <taxon>eudicotyledons</taxon>
        <taxon>Gunneridae</taxon>
        <taxon>Pentapetalae</taxon>
        <taxon>rosids</taxon>
        <taxon>fabids</taxon>
        <taxon>Fabales</taxon>
        <taxon>Fabaceae</taxon>
        <taxon>Papilionoideae</taxon>
        <taxon>50 kb inversion clade</taxon>
        <taxon>NPAAA clade</taxon>
        <taxon>indigoferoid/millettioid clade</taxon>
        <taxon>Phaseoleae</taxon>
        <taxon>Mucuna</taxon>
    </lineage>
</organism>
<dbReference type="Proteomes" id="UP000257109">
    <property type="component" value="Unassembled WGS sequence"/>
</dbReference>
<comment type="caution">
    <text evidence="1">The sequence shown here is derived from an EMBL/GenBank/DDBJ whole genome shotgun (WGS) entry which is preliminary data.</text>
</comment>